<sequence>MARRRRQSRQGRLLVAELICRICHYITFDVDDFGNHYNNHMLEASVTFYGRRILLSQQQRRRNLYCNPFQHSLPSSLPCSALTTSSASSGRSCPRQQENTGGSVTRDHSTNAQVVFPDDVSQVAWTGTEEQSNESTRLLINQLERPIPEIIDLEEDEDDARSSSMDMALHL</sequence>
<feature type="region of interest" description="Disordered" evidence="1">
    <location>
        <begin position="150"/>
        <end position="171"/>
    </location>
</feature>
<protein>
    <submittedName>
        <fullName evidence="2">Uncharacterized protein</fullName>
    </submittedName>
</protein>
<comment type="caution">
    <text evidence="2">The sequence shown here is derived from an EMBL/GenBank/DDBJ whole genome shotgun (WGS) entry which is preliminary data.</text>
</comment>
<reference evidence="2" key="1">
    <citation type="submission" date="2023-05" db="EMBL/GenBank/DDBJ databases">
        <title>Nepenthes gracilis genome sequencing.</title>
        <authorList>
            <person name="Fukushima K."/>
        </authorList>
    </citation>
    <scope>NUCLEOTIDE SEQUENCE</scope>
    <source>
        <strain evidence="2">SING2019-196</strain>
    </source>
</reference>
<proteinExistence type="predicted"/>
<accession>A0AAD3XWI5</accession>
<evidence type="ECO:0000313" key="2">
    <source>
        <dbReference type="EMBL" id="GMH18870.1"/>
    </source>
</evidence>
<evidence type="ECO:0000313" key="3">
    <source>
        <dbReference type="Proteomes" id="UP001279734"/>
    </source>
</evidence>
<name>A0AAD3XWI5_NEPGR</name>
<feature type="compositionally biased region" description="Polar residues" evidence="1">
    <location>
        <begin position="85"/>
        <end position="103"/>
    </location>
</feature>
<dbReference type="EMBL" id="BSYO01000019">
    <property type="protein sequence ID" value="GMH18870.1"/>
    <property type="molecule type" value="Genomic_DNA"/>
</dbReference>
<evidence type="ECO:0000256" key="1">
    <source>
        <dbReference type="SAM" id="MobiDB-lite"/>
    </source>
</evidence>
<dbReference type="Proteomes" id="UP001279734">
    <property type="component" value="Unassembled WGS sequence"/>
</dbReference>
<dbReference type="AlphaFoldDB" id="A0AAD3XWI5"/>
<keyword evidence="3" id="KW-1185">Reference proteome</keyword>
<feature type="region of interest" description="Disordered" evidence="1">
    <location>
        <begin position="85"/>
        <end position="111"/>
    </location>
</feature>
<gene>
    <name evidence="2" type="ORF">Nepgr_020711</name>
</gene>
<organism evidence="2 3">
    <name type="scientific">Nepenthes gracilis</name>
    <name type="common">Slender pitcher plant</name>
    <dbReference type="NCBI Taxonomy" id="150966"/>
    <lineage>
        <taxon>Eukaryota</taxon>
        <taxon>Viridiplantae</taxon>
        <taxon>Streptophyta</taxon>
        <taxon>Embryophyta</taxon>
        <taxon>Tracheophyta</taxon>
        <taxon>Spermatophyta</taxon>
        <taxon>Magnoliopsida</taxon>
        <taxon>eudicotyledons</taxon>
        <taxon>Gunneridae</taxon>
        <taxon>Pentapetalae</taxon>
        <taxon>Caryophyllales</taxon>
        <taxon>Nepenthaceae</taxon>
        <taxon>Nepenthes</taxon>
    </lineage>
</organism>